<dbReference type="Pfam" id="PF01925">
    <property type="entry name" value="TauE"/>
    <property type="match status" value="1"/>
</dbReference>
<dbReference type="RefSeq" id="WP_346823377.1">
    <property type="nucleotide sequence ID" value="NZ_JBDKWZ010000015.1"/>
</dbReference>
<evidence type="ECO:0000256" key="1">
    <source>
        <dbReference type="ARBA" id="ARBA00004651"/>
    </source>
</evidence>
<keyword evidence="6 8" id="KW-1133">Transmembrane helix</keyword>
<dbReference type="EMBL" id="JBDKWZ010000015">
    <property type="protein sequence ID" value="MEN7550595.1"/>
    <property type="molecule type" value="Genomic_DNA"/>
</dbReference>
<dbReference type="Proteomes" id="UP001403385">
    <property type="component" value="Unassembled WGS sequence"/>
</dbReference>
<proteinExistence type="inferred from homology"/>
<comment type="subcellular location">
    <subcellularLocation>
        <location evidence="1 8">Cell membrane</location>
        <topology evidence="1 8">Multi-pass membrane protein</topology>
    </subcellularLocation>
</comment>
<keyword evidence="7 8" id="KW-0472">Membrane</keyword>
<evidence type="ECO:0000256" key="8">
    <source>
        <dbReference type="RuleBase" id="RU363041"/>
    </source>
</evidence>
<feature type="transmembrane region" description="Helical" evidence="8">
    <location>
        <begin position="177"/>
        <end position="196"/>
    </location>
</feature>
<sequence length="258" mass="28848">MEFTWTYFFMLIAGFLAGIVNSLAGSGSVFTLSVLLFAGMPANIANATNRLGIIVQSFTSLTIFKKNEQLPVEKSWKYLIPSVGGAMIGAWVAVDIDRQLLERIIGYVMAFLLVILIFEPKKYLKNQSSKTSTYVWVEWMAFFGIGFYGGFIQAGIGVLILVGLVSISQMSFVQANAIKVLVIFIYTLPVFGLFIYYDQIDWWAGIWLSIGQFLGSMIASYFAVKNPNANAWIKYLLIFMIALTILKMFGWLDFGISS</sequence>
<comment type="caution">
    <text evidence="9">The sequence shown here is derived from an EMBL/GenBank/DDBJ whole genome shotgun (WGS) entry which is preliminary data.</text>
</comment>
<evidence type="ECO:0000256" key="2">
    <source>
        <dbReference type="ARBA" id="ARBA00009142"/>
    </source>
</evidence>
<dbReference type="InterPro" id="IPR052017">
    <property type="entry name" value="TSUP"/>
</dbReference>
<dbReference type="PANTHER" id="PTHR30269">
    <property type="entry name" value="TRANSMEMBRANE PROTEIN YFCA"/>
    <property type="match status" value="1"/>
</dbReference>
<organism evidence="9 10">
    <name type="scientific">Rapidithrix thailandica</name>
    <dbReference type="NCBI Taxonomy" id="413964"/>
    <lineage>
        <taxon>Bacteria</taxon>
        <taxon>Pseudomonadati</taxon>
        <taxon>Bacteroidota</taxon>
        <taxon>Cytophagia</taxon>
        <taxon>Cytophagales</taxon>
        <taxon>Flammeovirgaceae</taxon>
        <taxon>Rapidithrix</taxon>
    </lineage>
</organism>
<gene>
    <name evidence="9" type="ORF">AAG747_21935</name>
</gene>
<reference evidence="9 10" key="1">
    <citation type="submission" date="2024-04" db="EMBL/GenBank/DDBJ databases">
        <title>Novel genus in family Flammeovirgaceae.</title>
        <authorList>
            <person name="Nguyen T.H."/>
            <person name="Vuong T.Q."/>
            <person name="Le H."/>
            <person name="Kim S.-G."/>
        </authorList>
    </citation>
    <scope>NUCLEOTIDE SEQUENCE [LARGE SCALE GENOMIC DNA]</scope>
    <source>
        <strain evidence="9 10">JCM 23209</strain>
    </source>
</reference>
<dbReference type="InterPro" id="IPR002781">
    <property type="entry name" value="TM_pro_TauE-like"/>
</dbReference>
<evidence type="ECO:0000313" key="9">
    <source>
        <dbReference type="EMBL" id="MEN7550595.1"/>
    </source>
</evidence>
<evidence type="ECO:0000256" key="3">
    <source>
        <dbReference type="ARBA" id="ARBA00022448"/>
    </source>
</evidence>
<comment type="similarity">
    <text evidence="2 8">Belongs to the 4-toluene sulfonate uptake permease (TSUP) (TC 2.A.102) family.</text>
</comment>
<dbReference type="AlphaFoldDB" id="A0AAW9SFM2"/>
<evidence type="ECO:0000256" key="6">
    <source>
        <dbReference type="ARBA" id="ARBA00022989"/>
    </source>
</evidence>
<keyword evidence="10" id="KW-1185">Reference proteome</keyword>
<dbReference type="PANTHER" id="PTHR30269:SF0">
    <property type="entry name" value="MEMBRANE TRANSPORTER PROTEIN YFCA-RELATED"/>
    <property type="match status" value="1"/>
</dbReference>
<feature type="transmembrane region" description="Helical" evidence="8">
    <location>
        <begin position="139"/>
        <end position="165"/>
    </location>
</feature>
<feature type="transmembrane region" description="Helical" evidence="8">
    <location>
        <begin position="231"/>
        <end position="252"/>
    </location>
</feature>
<evidence type="ECO:0000313" key="10">
    <source>
        <dbReference type="Proteomes" id="UP001403385"/>
    </source>
</evidence>
<accession>A0AAW9SFM2</accession>
<evidence type="ECO:0000256" key="4">
    <source>
        <dbReference type="ARBA" id="ARBA00022475"/>
    </source>
</evidence>
<keyword evidence="3" id="KW-0813">Transport</keyword>
<protein>
    <recommendedName>
        <fullName evidence="8">Probable membrane transporter protein</fullName>
    </recommendedName>
</protein>
<keyword evidence="4 8" id="KW-1003">Cell membrane</keyword>
<feature type="transmembrane region" description="Helical" evidence="8">
    <location>
        <begin position="202"/>
        <end position="224"/>
    </location>
</feature>
<dbReference type="GO" id="GO:0005886">
    <property type="term" value="C:plasma membrane"/>
    <property type="evidence" value="ECO:0007669"/>
    <property type="project" value="UniProtKB-SubCell"/>
</dbReference>
<evidence type="ECO:0000256" key="5">
    <source>
        <dbReference type="ARBA" id="ARBA00022692"/>
    </source>
</evidence>
<keyword evidence="5 8" id="KW-0812">Transmembrane</keyword>
<evidence type="ECO:0000256" key="7">
    <source>
        <dbReference type="ARBA" id="ARBA00023136"/>
    </source>
</evidence>
<feature type="transmembrane region" description="Helical" evidence="8">
    <location>
        <begin position="6"/>
        <end position="35"/>
    </location>
</feature>
<name>A0AAW9SFM2_9BACT</name>
<feature type="transmembrane region" description="Helical" evidence="8">
    <location>
        <begin position="101"/>
        <end position="119"/>
    </location>
</feature>